<dbReference type="GO" id="GO:0016491">
    <property type="term" value="F:oxidoreductase activity"/>
    <property type="evidence" value="ECO:0007669"/>
    <property type="project" value="UniProtKB-KW"/>
</dbReference>
<name>A0A1J0GHM2_9CLOT</name>
<dbReference type="RefSeq" id="WP_071613150.1">
    <property type="nucleotide sequence ID" value="NZ_CP015756.1"/>
</dbReference>
<dbReference type="SUPFAM" id="SSF54862">
    <property type="entry name" value="4Fe-4S ferredoxins"/>
    <property type="match status" value="1"/>
</dbReference>
<dbReference type="InterPro" id="IPR000415">
    <property type="entry name" value="Nitroreductase-like"/>
</dbReference>
<keyword evidence="8" id="KW-1185">Reference proteome</keyword>
<keyword evidence="5" id="KW-0411">Iron-sulfur</keyword>
<evidence type="ECO:0000256" key="2">
    <source>
        <dbReference type="ARBA" id="ARBA00022723"/>
    </source>
</evidence>
<dbReference type="EMBL" id="CP015756">
    <property type="protein sequence ID" value="APC40858.1"/>
    <property type="molecule type" value="Genomic_DNA"/>
</dbReference>
<dbReference type="OrthoDB" id="368873at2"/>
<gene>
    <name evidence="7" type="ORF">A7L45_12650</name>
</gene>
<dbReference type="InterPro" id="IPR017900">
    <property type="entry name" value="4Fe4S_Fe_S_CS"/>
</dbReference>
<dbReference type="STRING" id="1552.A7L45_12650"/>
<protein>
    <submittedName>
        <fullName evidence="7">Ferredoxin</fullName>
    </submittedName>
</protein>
<dbReference type="PANTHER" id="PTHR43673">
    <property type="entry name" value="NAD(P)H NITROREDUCTASE YDGI-RELATED"/>
    <property type="match status" value="1"/>
</dbReference>
<dbReference type="KEGG" id="ceu:A7L45_12650"/>
<evidence type="ECO:0000256" key="1">
    <source>
        <dbReference type="ARBA" id="ARBA00007118"/>
    </source>
</evidence>
<dbReference type="PROSITE" id="PS51379">
    <property type="entry name" value="4FE4S_FER_2"/>
    <property type="match status" value="2"/>
</dbReference>
<dbReference type="Gene3D" id="3.30.70.20">
    <property type="match status" value="1"/>
</dbReference>
<dbReference type="Pfam" id="PF13237">
    <property type="entry name" value="Fer4_10"/>
    <property type="match status" value="1"/>
</dbReference>
<dbReference type="InterPro" id="IPR017896">
    <property type="entry name" value="4Fe4S_Fe-S-bd"/>
</dbReference>
<dbReference type="GO" id="GO:0046872">
    <property type="term" value="F:metal ion binding"/>
    <property type="evidence" value="ECO:0007669"/>
    <property type="project" value="UniProtKB-KW"/>
</dbReference>
<accession>A0A1J0GHM2</accession>
<feature type="domain" description="4Fe-4S ferredoxin-type" evidence="6">
    <location>
        <begin position="2"/>
        <end position="31"/>
    </location>
</feature>
<keyword evidence="4" id="KW-0408">Iron</keyword>
<evidence type="ECO:0000256" key="4">
    <source>
        <dbReference type="ARBA" id="ARBA00023004"/>
    </source>
</evidence>
<keyword evidence="3" id="KW-0560">Oxidoreductase</keyword>
<evidence type="ECO:0000256" key="5">
    <source>
        <dbReference type="ARBA" id="ARBA00023014"/>
    </source>
</evidence>
<dbReference type="PANTHER" id="PTHR43673:SF10">
    <property type="entry name" value="NADH DEHYDROGENASE_NAD(P)H NITROREDUCTASE XCC3605-RELATED"/>
    <property type="match status" value="1"/>
</dbReference>
<dbReference type="Proteomes" id="UP000182569">
    <property type="component" value="Chromosome"/>
</dbReference>
<evidence type="ECO:0000313" key="8">
    <source>
        <dbReference type="Proteomes" id="UP000182569"/>
    </source>
</evidence>
<comment type="similarity">
    <text evidence="1">Belongs to the nitroreductase family.</text>
</comment>
<dbReference type="GO" id="GO:0051536">
    <property type="term" value="F:iron-sulfur cluster binding"/>
    <property type="evidence" value="ECO:0007669"/>
    <property type="project" value="UniProtKB-KW"/>
</dbReference>
<feature type="domain" description="4Fe-4S ferredoxin-type" evidence="6">
    <location>
        <begin position="32"/>
        <end position="61"/>
    </location>
</feature>
<keyword evidence="2" id="KW-0479">Metal-binding</keyword>
<organism evidence="7 8">
    <name type="scientific">Clostridium estertheticum subsp. estertheticum</name>
    <dbReference type="NCBI Taxonomy" id="1552"/>
    <lineage>
        <taxon>Bacteria</taxon>
        <taxon>Bacillati</taxon>
        <taxon>Bacillota</taxon>
        <taxon>Clostridia</taxon>
        <taxon>Eubacteriales</taxon>
        <taxon>Clostridiaceae</taxon>
        <taxon>Clostridium</taxon>
    </lineage>
</organism>
<dbReference type="PROSITE" id="PS00198">
    <property type="entry name" value="4FE4S_FER_1"/>
    <property type="match status" value="1"/>
</dbReference>
<evidence type="ECO:0000313" key="7">
    <source>
        <dbReference type="EMBL" id="APC40858.1"/>
    </source>
</evidence>
<sequence length="268" mass="30354">MELIKVNQLKCIKCGICTKVCPPKILGMNENGPIAIKPQGCIACGQCVAVCPTSAIDNIKSPLNKQTTLKKFPVINQETAKQFLRSRRSIRCYKDMAVQREQLIELVNIARFAPTASNQQGISYIIVEDKKILKKATEVVIEWMESQGENPLHWSFPYHIRAYRETGIDQILRDAPNLILAMAPKEMKNGRENTIFSFAYLELFATTLGLGSCWDGLLEMCAFANYYPLLELFNIPKNKVLTGAVMVGYPQYVYKRLVDRNPLDVTWI</sequence>
<evidence type="ECO:0000256" key="3">
    <source>
        <dbReference type="ARBA" id="ARBA00023002"/>
    </source>
</evidence>
<evidence type="ECO:0000259" key="6">
    <source>
        <dbReference type="PROSITE" id="PS51379"/>
    </source>
</evidence>
<dbReference type="AlphaFoldDB" id="A0A1J0GHM2"/>
<dbReference type="CDD" id="cd02143">
    <property type="entry name" value="nitroreductase_FeS-like"/>
    <property type="match status" value="1"/>
</dbReference>
<reference evidence="8" key="1">
    <citation type="journal article" date="2016" name="Front. Microbiol.">
        <title>Complete Genome Sequence of Clostridium estertheticum DSM 8809, a Microbe Identified in Spoiled Vacuum Packed Beef.</title>
        <authorList>
            <person name="Yu Z."/>
            <person name="Gunn L."/>
            <person name="Brennan E."/>
            <person name="Reid R."/>
            <person name="Wall P.G."/>
            <person name="Gaora O.P."/>
            <person name="Hurley D."/>
            <person name="Bolton D."/>
            <person name="Fanning S."/>
        </authorList>
    </citation>
    <scope>NUCLEOTIDE SEQUENCE [LARGE SCALE GENOMIC DNA]</scope>
    <source>
        <strain evidence="8">DSM 8809</strain>
    </source>
</reference>
<proteinExistence type="inferred from homology"/>
<dbReference type="Pfam" id="PF00881">
    <property type="entry name" value="Nitroreductase"/>
    <property type="match status" value="1"/>
</dbReference>
<dbReference type="InterPro" id="IPR029479">
    <property type="entry name" value="Nitroreductase"/>
</dbReference>
<dbReference type="SUPFAM" id="SSF55469">
    <property type="entry name" value="FMN-dependent nitroreductase-like"/>
    <property type="match status" value="1"/>
</dbReference>
<dbReference type="Gene3D" id="3.40.109.10">
    <property type="entry name" value="NADH Oxidase"/>
    <property type="match status" value="1"/>
</dbReference>